<keyword evidence="2" id="KW-1185">Reference proteome</keyword>
<name>A0A9W9K5X5_9EURO</name>
<reference evidence="1" key="2">
    <citation type="journal article" date="2023" name="IMA Fungus">
        <title>Comparative genomic study of the Penicillium genus elucidates a diverse pangenome and 15 lateral gene transfer events.</title>
        <authorList>
            <person name="Petersen C."/>
            <person name="Sorensen T."/>
            <person name="Nielsen M.R."/>
            <person name="Sondergaard T.E."/>
            <person name="Sorensen J.L."/>
            <person name="Fitzpatrick D.A."/>
            <person name="Frisvad J.C."/>
            <person name="Nielsen K.L."/>
        </authorList>
    </citation>
    <scope>NUCLEOTIDE SEQUENCE</scope>
    <source>
        <strain evidence="1">IBT 30069</strain>
    </source>
</reference>
<comment type="caution">
    <text evidence="1">The sequence shown here is derived from an EMBL/GenBank/DDBJ whole genome shotgun (WGS) entry which is preliminary data.</text>
</comment>
<accession>A0A9W9K5X5</accession>
<dbReference type="AlphaFoldDB" id="A0A9W9K5X5"/>
<dbReference type="EMBL" id="JAPQKH010000006">
    <property type="protein sequence ID" value="KAJ5093781.1"/>
    <property type="molecule type" value="Genomic_DNA"/>
</dbReference>
<dbReference type="OrthoDB" id="125347at2759"/>
<evidence type="ECO:0000313" key="2">
    <source>
        <dbReference type="Proteomes" id="UP001149165"/>
    </source>
</evidence>
<proteinExistence type="predicted"/>
<dbReference type="Proteomes" id="UP001149165">
    <property type="component" value="Unassembled WGS sequence"/>
</dbReference>
<organism evidence="1 2">
    <name type="scientific">Penicillium angulare</name>
    <dbReference type="NCBI Taxonomy" id="116970"/>
    <lineage>
        <taxon>Eukaryota</taxon>
        <taxon>Fungi</taxon>
        <taxon>Dikarya</taxon>
        <taxon>Ascomycota</taxon>
        <taxon>Pezizomycotina</taxon>
        <taxon>Eurotiomycetes</taxon>
        <taxon>Eurotiomycetidae</taxon>
        <taxon>Eurotiales</taxon>
        <taxon>Aspergillaceae</taxon>
        <taxon>Penicillium</taxon>
    </lineage>
</organism>
<protein>
    <submittedName>
        <fullName evidence="1">Uncharacterized protein</fullName>
    </submittedName>
</protein>
<evidence type="ECO:0000313" key="1">
    <source>
        <dbReference type="EMBL" id="KAJ5093781.1"/>
    </source>
</evidence>
<reference evidence="1" key="1">
    <citation type="submission" date="2022-11" db="EMBL/GenBank/DDBJ databases">
        <authorList>
            <person name="Petersen C."/>
        </authorList>
    </citation>
    <scope>NUCLEOTIDE SEQUENCE</scope>
    <source>
        <strain evidence="1">IBT 30069</strain>
    </source>
</reference>
<dbReference type="PANTHER" id="PTHR38116">
    <property type="entry name" value="CHROMOSOME 7, WHOLE GENOME SHOTGUN SEQUENCE"/>
    <property type="match status" value="1"/>
</dbReference>
<sequence length="84" mass="9410">MGRVITADEDDVDDGLTAGRQGFIVWGEPHDLNSWEVTPGFLKKWAWTMQGCDELISSTNHWRGIRGEAPLRFSLEVCAGSEPY</sequence>
<gene>
    <name evidence="1" type="ORF">N7456_009642</name>
</gene>
<dbReference type="PANTHER" id="PTHR38116:SF1">
    <property type="entry name" value="BZIP DOMAIN-CONTAINING PROTEIN"/>
    <property type="match status" value="1"/>
</dbReference>